<evidence type="ECO:0000313" key="2">
    <source>
        <dbReference type="EMBL" id="RKQ95748.1"/>
    </source>
</evidence>
<gene>
    <name evidence="2" type="ORF">C7446_3123</name>
</gene>
<dbReference type="Proteomes" id="UP000281975">
    <property type="component" value="Unassembled WGS sequence"/>
</dbReference>
<protein>
    <submittedName>
        <fullName evidence="2">NlpE-like protein</fullName>
    </submittedName>
</protein>
<dbReference type="PROSITE" id="PS51257">
    <property type="entry name" value="PROKAR_LIPOPROTEIN"/>
    <property type="match status" value="1"/>
</dbReference>
<keyword evidence="1" id="KW-0732">Signal</keyword>
<sequence>MQIRTLLAGSAMLALLAGCAGSGTQSGGETDTSAMQSQAATYTGTLPCRSCKGIELTVNLKGSEEAPSAQRTFTLDAEYLQHPQNPPTEHYQGNWEVLSGTQNDPSATVYELTPNGEGQTYYFEKVDPQHLELIDPQLRRFENGQNLQLTRQ</sequence>
<accession>A0A420WSV5</accession>
<dbReference type="OrthoDB" id="5348860at2"/>
<reference evidence="2 3" key="1">
    <citation type="submission" date="2018-10" db="EMBL/GenBank/DDBJ databases">
        <title>Genomic Encyclopedia of Type Strains, Phase IV (KMG-IV): sequencing the most valuable type-strain genomes for metagenomic binning, comparative biology and taxonomic classification.</title>
        <authorList>
            <person name="Goeker M."/>
        </authorList>
    </citation>
    <scope>NUCLEOTIDE SEQUENCE [LARGE SCALE GENOMIC DNA]</scope>
    <source>
        <strain evidence="2 3">DSM 23229</strain>
    </source>
</reference>
<proteinExistence type="predicted"/>
<dbReference type="EMBL" id="RBIN01000011">
    <property type="protein sequence ID" value="RKQ95748.1"/>
    <property type="molecule type" value="Genomic_DNA"/>
</dbReference>
<evidence type="ECO:0000256" key="1">
    <source>
        <dbReference type="SAM" id="SignalP"/>
    </source>
</evidence>
<organism evidence="2 3">
    <name type="scientific">Kushneria sinocarnis</name>
    <dbReference type="NCBI Taxonomy" id="595502"/>
    <lineage>
        <taxon>Bacteria</taxon>
        <taxon>Pseudomonadati</taxon>
        <taxon>Pseudomonadota</taxon>
        <taxon>Gammaproteobacteria</taxon>
        <taxon>Oceanospirillales</taxon>
        <taxon>Halomonadaceae</taxon>
        <taxon>Kushneria</taxon>
    </lineage>
</organism>
<feature type="chain" id="PRO_5019164593" evidence="1">
    <location>
        <begin position="23"/>
        <end position="152"/>
    </location>
</feature>
<dbReference type="Pfam" id="PF04170">
    <property type="entry name" value="NlpE"/>
    <property type="match status" value="1"/>
</dbReference>
<keyword evidence="3" id="KW-1185">Reference proteome</keyword>
<comment type="caution">
    <text evidence="2">The sequence shown here is derived from an EMBL/GenBank/DDBJ whole genome shotgun (WGS) entry which is preliminary data.</text>
</comment>
<name>A0A420WSV5_9GAMM</name>
<dbReference type="AlphaFoldDB" id="A0A420WSV5"/>
<dbReference type="InterPro" id="IPR007298">
    <property type="entry name" value="Cu-R_lipoprotein_NlpE"/>
</dbReference>
<feature type="signal peptide" evidence="1">
    <location>
        <begin position="1"/>
        <end position="22"/>
    </location>
</feature>
<dbReference type="Gene3D" id="2.40.128.640">
    <property type="match status" value="1"/>
</dbReference>
<evidence type="ECO:0000313" key="3">
    <source>
        <dbReference type="Proteomes" id="UP000281975"/>
    </source>
</evidence>
<dbReference type="RefSeq" id="WP_121174009.1">
    <property type="nucleotide sequence ID" value="NZ_RBIN01000011.1"/>
</dbReference>